<evidence type="ECO:0000256" key="1">
    <source>
        <dbReference type="ARBA" id="ARBA00008645"/>
    </source>
</evidence>
<dbReference type="InterPro" id="IPR000073">
    <property type="entry name" value="AB_hydrolase_1"/>
</dbReference>
<name>A0A3E0W967_9MICO</name>
<comment type="caution">
    <text evidence="3">The sequence shown here is derived from an EMBL/GenBank/DDBJ whole genome shotgun (WGS) entry which is preliminary data.</text>
</comment>
<dbReference type="PANTHER" id="PTHR43039">
    <property type="entry name" value="ESTERASE-RELATED"/>
    <property type="match status" value="1"/>
</dbReference>
<dbReference type="OrthoDB" id="8680283at2"/>
<dbReference type="GO" id="GO:0016787">
    <property type="term" value="F:hydrolase activity"/>
    <property type="evidence" value="ECO:0007669"/>
    <property type="project" value="UniProtKB-KW"/>
</dbReference>
<evidence type="ECO:0000313" key="4">
    <source>
        <dbReference type="Proteomes" id="UP000257080"/>
    </source>
</evidence>
<protein>
    <submittedName>
        <fullName evidence="3">Alpha/beta hydrolase</fullName>
    </submittedName>
</protein>
<feature type="domain" description="AB hydrolase-1" evidence="2">
    <location>
        <begin position="31"/>
        <end position="270"/>
    </location>
</feature>
<dbReference type="InterPro" id="IPR029058">
    <property type="entry name" value="AB_hydrolase_fold"/>
</dbReference>
<sequence length="279" mass="29735">MLLPSPVAPDAQAIVVRNNVTVHGLVGAPVIVFAHGFGCDQGMFRRMLPFFVDSYCVVLFDHVGSGGSSLASYDPVEYSSLDRYAADLAELVDVLELEDVTIVAHSVSAMMAIAAAARRPALFSRLVLLAPSPSYLDDPTTGYVGGLSKPDVADLLQSLDENHMAWSAAMAPVVMGNTAEPVYADELERSFCLVDPIVIRTFARVSFLSDVRGLLGSVSVPSLILQCSDDALAPPGVGEYLHERLSGSELVVLKATGHVPHVSAPEETSQAILRYLRAP</sequence>
<dbReference type="RefSeq" id="WP_116419472.1">
    <property type="nucleotide sequence ID" value="NZ_NBXC01000025.1"/>
</dbReference>
<dbReference type="Pfam" id="PF12697">
    <property type="entry name" value="Abhydrolase_6"/>
    <property type="match status" value="1"/>
</dbReference>
<dbReference type="Proteomes" id="UP000257080">
    <property type="component" value="Unassembled WGS sequence"/>
</dbReference>
<dbReference type="AlphaFoldDB" id="A0A3E0W967"/>
<dbReference type="SUPFAM" id="SSF53474">
    <property type="entry name" value="alpha/beta-Hydrolases"/>
    <property type="match status" value="1"/>
</dbReference>
<keyword evidence="3" id="KW-0378">Hydrolase</keyword>
<gene>
    <name evidence="3" type="ORF">B7R25_13285</name>
</gene>
<reference evidence="3 4" key="1">
    <citation type="submission" date="2017-04" db="EMBL/GenBank/DDBJ databases">
        <title>Comparative genome analysis of Subtercola boreus.</title>
        <authorList>
            <person name="Cho Y.-J."/>
            <person name="Cho A."/>
            <person name="Kim O.-S."/>
            <person name="Lee J.-I."/>
        </authorList>
    </citation>
    <scope>NUCLEOTIDE SEQUENCE [LARGE SCALE GENOMIC DNA]</scope>
    <source>
        <strain evidence="3 4">P28004</strain>
    </source>
</reference>
<dbReference type="EMBL" id="NBXE01000030">
    <property type="protein sequence ID" value="RFA25732.1"/>
    <property type="molecule type" value="Genomic_DNA"/>
</dbReference>
<organism evidence="3 4">
    <name type="scientific">Subtercola boreus</name>
    <dbReference type="NCBI Taxonomy" id="120213"/>
    <lineage>
        <taxon>Bacteria</taxon>
        <taxon>Bacillati</taxon>
        <taxon>Actinomycetota</taxon>
        <taxon>Actinomycetes</taxon>
        <taxon>Micrococcales</taxon>
        <taxon>Microbacteriaceae</taxon>
        <taxon>Subtercola</taxon>
    </lineage>
</organism>
<evidence type="ECO:0000313" key="3">
    <source>
        <dbReference type="EMBL" id="RFA25732.1"/>
    </source>
</evidence>
<dbReference type="Gene3D" id="3.40.50.1820">
    <property type="entry name" value="alpha/beta hydrolase"/>
    <property type="match status" value="1"/>
</dbReference>
<evidence type="ECO:0000259" key="2">
    <source>
        <dbReference type="Pfam" id="PF12697"/>
    </source>
</evidence>
<comment type="similarity">
    <text evidence="1">Belongs to the AB hydrolase superfamily.</text>
</comment>
<proteinExistence type="inferred from homology"/>
<accession>A0A3E0W967</accession>